<dbReference type="OrthoDB" id="10346138at2759"/>
<name>A0A8B7Y514_ACAPL</name>
<dbReference type="PANTHER" id="PTHR11955">
    <property type="entry name" value="FATTY ACID BINDING PROTEIN"/>
    <property type="match status" value="1"/>
</dbReference>
<proteinExistence type="inferred from homology"/>
<dbReference type="InterPro" id="IPR012674">
    <property type="entry name" value="Calycin"/>
</dbReference>
<accession>A0A8B7Y514</accession>
<dbReference type="GO" id="GO:0008289">
    <property type="term" value="F:lipid binding"/>
    <property type="evidence" value="ECO:0007669"/>
    <property type="project" value="InterPro"/>
</dbReference>
<dbReference type="KEGG" id="aplc:110977643"/>
<dbReference type="InterPro" id="IPR031259">
    <property type="entry name" value="ILBP"/>
</dbReference>
<dbReference type="Proteomes" id="UP000694845">
    <property type="component" value="Unplaced"/>
</dbReference>
<dbReference type="AlphaFoldDB" id="A0A8B7Y514"/>
<dbReference type="RefSeq" id="XP_022087627.1">
    <property type="nucleotide sequence ID" value="XM_022231935.1"/>
</dbReference>
<gene>
    <name evidence="3" type="primary">LOC110977643</name>
</gene>
<dbReference type="GeneID" id="110977643"/>
<sequence length="131" mass="14572">MATDFSGRWKSSRSEGWPELLDKLNIPKDKLPPDLRITQLISQTGNQINIKTTNNIDDTMRESTIVVGEKFVDRAAGHDIEYLTAWNDDGKLVLTRTNGNGGMTRELTAGGEMLVTHLHEGVVAKSFFAKQ</sequence>
<reference evidence="3" key="1">
    <citation type="submission" date="2025-08" db="UniProtKB">
        <authorList>
            <consortium name="RefSeq"/>
        </authorList>
    </citation>
    <scope>IDENTIFICATION</scope>
</reference>
<comment type="similarity">
    <text evidence="1">Belongs to the calycin superfamily. Fatty-acid binding protein (FABP) family.</text>
</comment>
<keyword evidence="2" id="KW-1185">Reference proteome</keyword>
<evidence type="ECO:0000313" key="2">
    <source>
        <dbReference type="Proteomes" id="UP000694845"/>
    </source>
</evidence>
<evidence type="ECO:0000256" key="1">
    <source>
        <dbReference type="ARBA" id="ARBA00008390"/>
    </source>
</evidence>
<dbReference type="Gene3D" id="2.40.128.20">
    <property type="match status" value="1"/>
</dbReference>
<dbReference type="OMA" id="TMRESTI"/>
<dbReference type="CDD" id="cd00742">
    <property type="entry name" value="FABP"/>
    <property type="match status" value="1"/>
</dbReference>
<dbReference type="SUPFAM" id="SSF50814">
    <property type="entry name" value="Lipocalins"/>
    <property type="match status" value="1"/>
</dbReference>
<organism evidence="2 3">
    <name type="scientific">Acanthaster planci</name>
    <name type="common">Crown-of-thorns starfish</name>
    <dbReference type="NCBI Taxonomy" id="133434"/>
    <lineage>
        <taxon>Eukaryota</taxon>
        <taxon>Metazoa</taxon>
        <taxon>Echinodermata</taxon>
        <taxon>Eleutherozoa</taxon>
        <taxon>Asterozoa</taxon>
        <taxon>Asteroidea</taxon>
        <taxon>Valvatacea</taxon>
        <taxon>Valvatida</taxon>
        <taxon>Acanthasteridae</taxon>
        <taxon>Acanthaster</taxon>
    </lineage>
</organism>
<protein>
    <submittedName>
        <fullName evidence="3">Uncharacterized protein LOC110977643</fullName>
    </submittedName>
</protein>
<evidence type="ECO:0000313" key="3">
    <source>
        <dbReference type="RefSeq" id="XP_022087627.1"/>
    </source>
</evidence>